<comment type="caution">
    <text evidence="10">The sequence shown here is derived from an EMBL/GenBank/DDBJ whole genome shotgun (WGS) entry which is preliminary data.</text>
</comment>
<keyword evidence="4 8" id="KW-0479">Metal-binding</keyword>
<dbReference type="InterPro" id="IPR036396">
    <property type="entry name" value="Cyt_P450_sf"/>
</dbReference>
<dbReference type="PROSITE" id="PS00086">
    <property type="entry name" value="CYTOCHROME_P450"/>
    <property type="match status" value="1"/>
</dbReference>
<dbReference type="CDD" id="cd11058">
    <property type="entry name" value="CYP60B-like"/>
    <property type="match status" value="1"/>
</dbReference>
<comment type="similarity">
    <text evidence="2 9">Belongs to the cytochrome P450 family.</text>
</comment>
<dbReference type="PANTHER" id="PTHR24305:SF230">
    <property type="entry name" value="P450, PUTATIVE (EUROFUNG)-RELATED"/>
    <property type="match status" value="1"/>
</dbReference>
<evidence type="ECO:0000256" key="6">
    <source>
        <dbReference type="ARBA" id="ARBA00023004"/>
    </source>
</evidence>
<evidence type="ECO:0000256" key="9">
    <source>
        <dbReference type="RuleBase" id="RU000461"/>
    </source>
</evidence>
<keyword evidence="5 9" id="KW-0560">Oxidoreductase</keyword>
<dbReference type="Proteomes" id="UP001243330">
    <property type="component" value="Unassembled WGS sequence"/>
</dbReference>
<evidence type="ECO:0000256" key="3">
    <source>
        <dbReference type="ARBA" id="ARBA00022617"/>
    </source>
</evidence>
<dbReference type="AlphaFoldDB" id="A0AAD9AYN7"/>
<dbReference type="GO" id="GO:0005506">
    <property type="term" value="F:iron ion binding"/>
    <property type="evidence" value="ECO:0007669"/>
    <property type="project" value="InterPro"/>
</dbReference>
<evidence type="ECO:0000313" key="10">
    <source>
        <dbReference type="EMBL" id="KAK1855997.1"/>
    </source>
</evidence>
<dbReference type="GO" id="GO:0004497">
    <property type="term" value="F:monooxygenase activity"/>
    <property type="evidence" value="ECO:0007669"/>
    <property type="project" value="UniProtKB-KW"/>
</dbReference>
<dbReference type="GO" id="GO:0020037">
    <property type="term" value="F:heme binding"/>
    <property type="evidence" value="ECO:0007669"/>
    <property type="project" value="InterPro"/>
</dbReference>
<name>A0AAD9AYN7_9PEZI</name>
<evidence type="ECO:0000256" key="5">
    <source>
        <dbReference type="ARBA" id="ARBA00023002"/>
    </source>
</evidence>
<organism evidence="10 11">
    <name type="scientific">Colletotrichum chrysophilum</name>
    <dbReference type="NCBI Taxonomy" id="1836956"/>
    <lineage>
        <taxon>Eukaryota</taxon>
        <taxon>Fungi</taxon>
        <taxon>Dikarya</taxon>
        <taxon>Ascomycota</taxon>
        <taxon>Pezizomycotina</taxon>
        <taxon>Sordariomycetes</taxon>
        <taxon>Hypocreomycetidae</taxon>
        <taxon>Glomerellales</taxon>
        <taxon>Glomerellaceae</taxon>
        <taxon>Colletotrichum</taxon>
        <taxon>Colletotrichum gloeosporioides species complex</taxon>
    </lineage>
</organism>
<evidence type="ECO:0000256" key="2">
    <source>
        <dbReference type="ARBA" id="ARBA00010617"/>
    </source>
</evidence>
<dbReference type="FunFam" id="1.10.630.10:FF:000047">
    <property type="entry name" value="Cytochrome P450 monooxygenase"/>
    <property type="match status" value="1"/>
</dbReference>
<keyword evidence="11" id="KW-1185">Reference proteome</keyword>
<dbReference type="PRINTS" id="PR00385">
    <property type="entry name" value="P450"/>
</dbReference>
<evidence type="ECO:0000313" key="11">
    <source>
        <dbReference type="Proteomes" id="UP001243330"/>
    </source>
</evidence>
<protein>
    <submittedName>
        <fullName evidence="10">Cytochrome p450</fullName>
    </submittedName>
</protein>
<dbReference type="InterPro" id="IPR001128">
    <property type="entry name" value="Cyt_P450"/>
</dbReference>
<dbReference type="PANTHER" id="PTHR24305">
    <property type="entry name" value="CYTOCHROME P450"/>
    <property type="match status" value="1"/>
</dbReference>
<accession>A0AAD9AYN7</accession>
<evidence type="ECO:0000256" key="8">
    <source>
        <dbReference type="PIRSR" id="PIRSR602401-1"/>
    </source>
</evidence>
<reference evidence="10" key="1">
    <citation type="submission" date="2023-01" db="EMBL/GenBank/DDBJ databases">
        <title>Colletotrichum chrysophilum M932 genome sequence.</title>
        <authorList>
            <person name="Baroncelli R."/>
        </authorList>
    </citation>
    <scope>NUCLEOTIDE SEQUENCE</scope>
    <source>
        <strain evidence="10">M932</strain>
    </source>
</reference>
<proteinExistence type="inferred from homology"/>
<dbReference type="Pfam" id="PF00067">
    <property type="entry name" value="p450"/>
    <property type="match status" value="1"/>
</dbReference>
<dbReference type="GO" id="GO:0016705">
    <property type="term" value="F:oxidoreductase activity, acting on paired donors, with incorporation or reduction of molecular oxygen"/>
    <property type="evidence" value="ECO:0007669"/>
    <property type="project" value="InterPro"/>
</dbReference>
<dbReference type="PRINTS" id="PR00463">
    <property type="entry name" value="EP450I"/>
</dbReference>
<evidence type="ECO:0000256" key="4">
    <source>
        <dbReference type="ARBA" id="ARBA00022723"/>
    </source>
</evidence>
<keyword evidence="7 9" id="KW-0503">Monooxygenase</keyword>
<dbReference type="SUPFAM" id="SSF48264">
    <property type="entry name" value="Cytochrome P450"/>
    <property type="match status" value="1"/>
</dbReference>
<evidence type="ECO:0000256" key="1">
    <source>
        <dbReference type="ARBA" id="ARBA00001971"/>
    </source>
</evidence>
<feature type="binding site" description="axial binding residue" evidence="8">
    <location>
        <position position="447"/>
    </location>
    <ligand>
        <name>heme</name>
        <dbReference type="ChEBI" id="CHEBI:30413"/>
    </ligand>
    <ligandPart>
        <name>Fe</name>
        <dbReference type="ChEBI" id="CHEBI:18248"/>
    </ligandPart>
</feature>
<evidence type="ECO:0000256" key="7">
    <source>
        <dbReference type="ARBA" id="ARBA00023033"/>
    </source>
</evidence>
<dbReference type="GO" id="GO:0009403">
    <property type="term" value="P:toxin biosynthetic process"/>
    <property type="evidence" value="ECO:0007669"/>
    <property type="project" value="UniProtKB-ARBA"/>
</dbReference>
<gene>
    <name evidence="10" type="ORF">CCHR01_01379</name>
</gene>
<dbReference type="Gene3D" id="1.10.630.10">
    <property type="entry name" value="Cytochrome P450"/>
    <property type="match status" value="1"/>
</dbReference>
<comment type="cofactor">
    <cofactor evidence="1 8">
        <name>heme</name>
        <dbReference type="ChEBI" id="CHEBI:30413"/>
    </cofactor>
</comment>
<dbReference type="InterPro" id="IPR002401">
    <property type="entry name" value="Cyt_P450_E_grp-I"/>
</dbReference>
<sequence>MIIPSDISSLNNVRLAVALPLALVALGFLRAIYRAVYNIYFHPLSSFPGPKLNAVTRLPFTRMLTAGHAHKTLFDLHQKYGPIVRLAPDTIDFADPRAFKDLMGHSKGGGSGGENYKDPVNARYKPHSIINSNREDHARIRRVLAHGFSAQSMVAQEPLIQKQVDLLIQRLHENCEGGNKALNMVSWYNWTTFDIIGDLAFGEPFGCLESSEYHPWVSVIFDNIHAGVYRNQLQRYALTRPFAKWLMPKDLKEKQRMHNKLSQEKVERRMALGESRPDFVQSMMMKEGPLAMSKPEIEQTADTLIIAGSETTASVLSGVTYFLTMYPEAMAKLAEEVRTSFNSEQEIDILSVQRLKYMLAVLDESMRVYPVVPFGLTRVVKPGGDYICETYVPGGTRVMVSQWSIYRNEKYFAQPTTFIPERWLGDPRFENDDRSALQPFSFGPRNCIGRKSVLPNLSLAYSEMRVILARVIWNFDLKVAEDSTNWTEQKLYGLWKKGPLNVHLTPRKME</sequence>
<dbReference type="InterPro" id="IPR050121">
    <property type="entry name" value="Cytochrome_P450_monoxygenase"/>
</dbReference>
<keyword evidence="3 8" id="KW-0349">Heme</keyword>
<keyword evidence="6 8" id="KW-0408">Iron</keyword>
<dbReference type="EMBL" id="JAQOWY010000014">
    <property type="protein sequence ID" value="KAK1855997.1"/>
    <property type="molecule type" value="Genomic_DNA"/>
</dbReference>
<dbReference type="InterPro" id="IPR017972">
    <property type="entry name" value="Cyt_P450_CS"/>
</dbReference>